<dbReference type="SUPFAM" id="SSF51735">
    <property type="entry name" value="NAD(P)-binding Rossmann-fold domains"/>
    <property type="match status" value="1"/>
</dbReference>
<dbReference type="Pfam" id="PF02826">
    <property type="entry name" value="2-Hacid_dh_C"/>
    <property type="match status" value="1"/>
</dbReference>
<dbReference type="EMBL" id="CP162601">
    <property type="protein sequence ID" value="XDK24942.1"/>
    <property type="molecule type" value="Genomic_DNA"/>
</dbReference>
<evidence type="ECO:0000259" key="3">
    <source>
        <dbReference type="Pfam" id="PF02826"/>
    </source>
</evidence>
<protein>
    <submittedName>
        <fullName evidence="4">D-2-hydroxyacid dehydrogenase</fullName>
    </submittedName>
</protein>
<reference evidence="4" key="1">
    <citation type="submission" date="2024-07" db="EMBL/GenBank/DDBJ databases">
        <title>Genome Analysis of a Potential Novel Vibrio Species Secreting pH- and Thermo-stable Alginate Lyase and its Application in Producing Alginate Oligosaccharides.</title>
        <authorList>
            <person name="Huang H."/>
            <person name="Bao K."/>
        </authorList>
    </citation>
    <scope>NUCLEOTIDE SEQUENCE</scope>
    <source>
        <strain evidence="4">HB236076</strain>
    </source>
</reference>
<dbReference type="AlphaFoldDB" id="A0AB39HAG8"/>
<dbReference type="CDD" id="cd05300">
    <property type="entry name" value="2-Hacid_dh_1"/>
    <property type="match status" value="1"/>
</dbReference>
<dbReference type="RefSeq" id="WP_306102072.1">
    <property type="nucleotide sequence ID" value="NZ_CP162601.1"/>
</dbReference>
<evidence type="ECO:0000256" key="2">
    <source>
        <dbReference type="ARBA" id="ARBA00023027"/>
    </source>
</evidence>
<dbReference type="InterPro" id="IPR006140">
    <property type="entry name" value="D-isomer_DH_NAD-bd"/>
</dbReference>
<dbReference type="KEGG" id="vih:AB0763_12355"/>
<dbReference type="Gene3D" id="3.40.50.720">
    <property type="entry name" value="NAD(P)-binding Rossmann-like Domain"/>
    <property type="match status" value="2"/>
</dbReference>
<organism evidence="4">
    <name type="scientific">Vibrio sp. HB236076</name>
    <dbReference type="NCBI Taxonomy" id="3232307"/>
    <lineage>
        <taxon>Bacteria</taxon>
        <taxon>Pseudomonadati</taxon>
        <taxon>Pseudomonadota</taxon>
        <taxon>Gammaproteobacteria</taxon>
        <taxon>Vibrionales</taxon>
        <taxon>Vibrionaceae</taxon>
        <taxon>Vibrio</taxon>
    </lineage>
</organism>
<evidence type="ECO:0000256" key="1">
    <source>
        <dbReference type="ARBA" id="ARBA00023002"/>
    </source>
</evidence>
<feature type="domain" description="D-isomer specific 2-hydroxyacid dehydrogenase NAD-binding" evidence="3">
    <location>
        <begin position="100"/>
        <end position="273"/>
    </location>
</feature>
<dbReference type="SUPFAM" id="SSF52283">
    <property type="entry name" value="Formate/glycerate dehydrogenase catalytic domain-like"/>
    <property type="match status" value="1"/>
</dbReference>
<dbReference type="GO" id="GO:0051287">
    <property type="term" value="F:NAD binding"/>
    <property type="evidence" value="ECO:0007669"/>
    <property type="project" value="InterPro"/>
</dbReference>
<dbReference type="PANTHER" id="PTHR43333:SF1">
    <property type="entry name" value="D-ISOMER SPECIFIC 2-HYDROXYACID DEHYDROGENASE NAD-BINDING DOMAIN-CONTAINING PROTEIN"/>
    <property type="match status" value="1"/>
</dbReference>
<keyword evidence="1" id="KW-0560">Oxidoreductase</keyword>
<dbReference type="GO" id="GO:0016491">
    <property type="term" value="F:oxidoreductase activity"/>
    <property type="evidence" value="ECO:0007669"/>
    <property type="project" value="UniProtKB-KW"/>
</dbReference>
<name>A0AB39HAG8_9VIBR</name>
<evidence type="ECO:0000313" key="4">
    <source>
        <dbReference type="EMBL" id="XDK24942.1"/>
    </source>
</evidence>
<keyword evidence="2" id="KW-0520">NAD</keyword>
<accession>A0AB39HAG8</accession>
<sequence length="308" mass="34422">MTHSCDKIFLLTKYDDLYRQMLQPWLSPDLQETDDLSQANLLLADPPLAAKVINQHPQIDWVQSTFAGVDALLAPALRQDYLLSGVKGIFGPMISEYVLGYLLYHYRHMAHYQQQQNQRTWSMLAHQGLSNKTITILGTGSIGSHLATQAKQMGMRVFGVNRTGIPSAQGEWENTFHISELSAALAQSDIVVNTLPSTAETIAILNADVLQHCRNVLLFNVGRGDALNEADLIKAIKEGWVAHAFLDVFLQEPLPDTHPFWRMSAITITPHVAAPSVPEAVFEVFTQNLKQWQQGLNPDFLVDFTKGY</sequence>
<gene>
    <name evidence="4" type="ORF">AB0763_12355</name>
</gene>
<proteinExistence type="predicted"/>
<dbReference type="PANTHER" id="PTHR43333">
    <property type="entry name" value="2-HACID_DH_C DOMAIN-CONTAINING PROTEIN"/>
    <property type="match status" value="1"/>
</dbReference>
<dbReference type="FunFam" id="3.40.50.720:FF:000363">
    <property type="entry name" value="D-isomer specific 2-hydroxyacid dehydrogenase"/>
    <property type="match status" value="1"/>
</dbReference>
<dbReference type="InterPro" id="IPR036291">
    <property type="entry name" value="NAD(P)-bd_dom_sf"/>
</dbReference>